<dbReference type="OrthoDB" id="343514at2"/>
<dbReference type="EMBL" id="FOTO01000001">
    <property type="protein sequence ID" value="SFL31532.1"/>
    <property type="molecule type" value="Genomic_DNA"/>
</dbReference>
<dbReference type="RefSeq" id="WP_092189008.1">
    <property type="nucleotide sequence ID" value="NZ_FOTO01000001.1"/>
</dbReference>
<dbReference type="Pfam" id="PF08495">
    <property type="entry name" value="FIST"/>
    <property type="match status" value="1"/>
</dbReference>
<dbReference type="InterPro" id="IPR019494">
    <property type="entry name" value="FIST_C"/>
</dbReference>
<dbReference type="PANTHER" id="PTHR40252">
    <property type="entry name" value="BLR0328 PROTEIN"/>
    <property type="match status" value="1"/>
</dbReference>
<dbReference type="SMART" id="SM01204">
    <property type="entry name" value="FIST_C"/>
    <property type="match status" value="1"/>
</dbReference>
<proteinExistence type="predicted"/>
<reference evidence="3 4" key="1">
    <citation type="submission" date="2016-10" db="EMBL/GenBank/DDBJ databases">
        <authorList>
            <person name="Varghese N."/>
            <person name="Submissions S."/>
        </authorList>
    </citation>
    <scope>NUCLEOTIDE SEQUENCE [LARGE SCALE GENOMIC DNA]</scope>
    <source>
        <strain evidence="3 4">DSM 1741</strain>
    </source>
</reference>
<evidence type="ECO:0000313" key="3">
    <source>
        <dbReference type="EMBL" id="SFL31532.1"/>
    </source>
</evidence>
<dbReference type="AlphaFoldDB" id="A0A8G2C072"/>
<dbReference type="Proteomes" id="UP000199581">
    <property type="component" value="Unassembled WGS sequence"/>
</dbReference>
<sequence>MIVSQMSVNSKGEWEASSAKAHDLDADLALVFWSDTDETAVAAAVEALKTHCPRAILMGCSSGGVVSGRTFLENAMVATLVSFQETKLESTATRLKDHADIRDMCRHLAASLSHAGLTHVFVLSDGLVINGCALASGLAEFLPPGVGITGGLAADGERFERTAIMHGSVIFSGGVACVGFYGERLDIGEGSRGGWLPFGPERLITESHGNVLLELDGESALKLYERYLGKHAKNLPASGHLFPLYLCEAGGSNWVVRTILGLDRERGALFFGAEMPLGATVRLMRGNMDNLLDGARKAAELARRGDGDALAMLVSCVGRKMLLKQFVEEEIDAVARVLGPRTTLTGFYSYGEIGSDEAGTTCCLHNQTMTVTVLREQE</sequence>
<keyword evidence="4" id="KW-1185">Reference proteome</keyword>
<gene>
    <name evidence="3" type="ORF">SAMN05421830_101542</name>
</gene>
<evidence type="ECO:0000313" key="4">
    <source>
        <dbReference type="Proteomes" id="UP000199581"/>
    </source>
</evidence>
<protein>
    <submittedName>
        <fullName evidence="3">Uncharacterized conserved protein, contains FIST_N domain</fullName>
    </submittedName>
</protein>
<dbReference type="SMART" id="SM00897">
    <property type="entry name" value="FIST"/>
    <property type="match status" value="1"/>
</dbReference>
<evidence type="ECO:0000259" key="1">
    <source>
        <dbReference type="SMART" id="SM00897"/>
    </source>
</evidence>
<dbReference type="PANTHER" id="PTHR40252:SF2">
    <property type="entry name" value="BLR0328 PROTEIN"/>
    <property type="match status" value="1"/>
</dbReference>
<evidence type="ECO:0000259" key="2">
    <source>
        <dbReference type="SMART" id="SM01204"/>
    </source>
</evidence>
<name>A0A8G2C072_DESNO</name>
<dbReference type="InterPro" id="IPR013702">
    <property type="entry name" value="FIST_domain_N"/>
</dbReference>
<accession>A0A8G2C072</accession>
<dbReference type="Pfam" id="PF10442">
    <property type="entry name" value="FIST_C"/>
    <property type="match status" value="1"/>
</dbReference>
<feature type="domain" description="FIST" evidence="1">
    <location>
        <begin position="25"/>
        <end position="219"/>
    </location>
</feature>
<comment type="caution">
    <text evidence="3">The sequence shown here is derived from an EMBL/GenBank/DDBJ whole genome shotgun (WGS) entry which is preliminary data.</text>
</comment>
<organism evidence="3 4">
    <name type="scientific">Desulfomicrobium norvegicum (strain DSM 1741 / NCIMB 8310)</name>
    <name type="common">Desulfovibrio baculatus (strain Norway 4)</name>
    <name type="synonym">Desulfovibrio desulfuricans (strain Norway 4)</name>
    <dbReference type="NCBI Taxonomy" id="52561"/>
    <lineage>
        <taxon>Bacteria</taxon>
        <taxon>Pseudomonadati</taxon>
        <taxon>Thermodesulfobacteriota</taxon>
        <taxon>Desulfovibrionia</taxon>
        <taxon>Desulfovibrionales</taxon>
        <taxon>Desulfomicrobiaceae</taxon>
        <taxon>Desulfomicrobium</taxon>
    </lineage>
</organism>
<feature type="domain" description="FIST C-domain" evidence="2">
    <location>
        <begin position="220"/>
        <end position="356"/>
    </location>
</feature>